<keyword evidence="8" id="KW-1133">Transmembrane helix</keyword>
<dbReference type="GO" id="GO:0031992">
    <property type="term" value="F:energy transducer activity"/>
    <property type="evidence" value="ECO:0007669"/>
    <property type="project" value="TreeGrafter"/>
</dbReference>
<evidence type="ECO:0000313" key="13">
    <source>
        <dbReference type="Proteomes" id="UP000076586"/>
    </source>
</evidence>
<dbReference type="GO" id="GO:0098797">
    <property type="term" value="C:plasma membrane protein complex"/>
    <property type="evidence" value="ECO:0007669"/>
    <property type="project" value="TreeGrafter"/>
</dbReference>
<reference evidence="13" key="1">
    <citation type="submission" date="2016-04" db="EMBL/GenBank/DDBJ databases">
        <title>Draft genome sequence of Paludibacter jiangxiensis strain NM7.</title>
        <authorList>
            <person name="Qiu Y."/>
            <person name="Matsuura N."/>
            <person name="Ohashi A."/>
            <person name="Tourlousse M.D."/>
            <person name="Sekiguchi Y."/>
        </authorList>
    </citation>
    <scope>NUCLEOTIDE SEQUENCE [LARGE SCALE GENOMIC DNA]</scope>
    <source>
        <strain evidence="13">NM7</strain>
    </source>
</reference>
<dbReference type="EMBL" id="BDCR01000004">
    <property type="protein sequence ID" value="GAT64126.1"/>
    <property type="molecule type" value="Genomic_DNA"/>
</dbReference>
<feature type="signal peptide" evidence="10">
    <location>
        <begin position="1"/>
        <end position="18"/>
    </location>
</feature>
<dbReference type="InterPro" id="IPR051045">
    <property type="entry name" value="TonB-dependent_transducer"/>
</dbReference>
<evidence type="ECO:0000313" key="12">
    <source>
        <dbReference type="EMBL" id="GAT64126.1"/>
    </source>
</evidence>
<gene>
    <name evidence="12" type="ORF">PJIAN_4675</name>
</gene>
<evidence type="ECO:0000256" key="1">
    <source>
        <dbReference type="ARBA" id="ARBA00004383"/>
    </source>
</evidence>
<dbReference type="PROSITE" id="PS52015">
    <property type="entry name" value="TONB_CTD"/>
    <property type="match status" value="1"/>
</dbReference>
<keyword evidence="10" id="KW-0732">Signal</keyword>
<dbReference type="GO" id="GO:0055085">
    <property type="term" value="P:transmembrane transport"/>
    <property type="evidence" value="ECO:0007669"/>
    <property type="project" value="InterPro"/>
</dbReference>
<dbReference type="PANTHER" id="PTHR33446">
    <property type="entry name" value="PROTEIN TONB-RELATED"/>
    <property type="match status" value="1"/>
</dbReference>
<sequence length="146" mass="16487">MKKVIIPCLISVVGLLYAQTPTNKYHKIVINGIEHETNGIDTICIVDTMPEFPGGKEKCFQFISSHLRYPESAWKDRVEGTVIIRFVVYKTGKITNITIVKGVRGDLDNEAIRVLSLMPKWKPAIKTGQPISMKYTIPIKFGLPRE</sequence>
<reference evidence="13" key="2">
    <citation type="journal article" date="2017" name="Genome Announc.">
        <title>Draft genome sequence of Paludibacter jiangxiensis NM7(T), a propionate-producing fermentative bacterium.</title>
        <authorList>
            <person name="Qiu Y.-L."/>
            <person name="Tourlousse D.M."/>
            <person name="Matsuura N."/>
            <person name="Ohashi A."/>
            <person name="Sekiguchi Y."/>
        </authorList>
    </citation>
    <scope>NUCLEOTIDE SEQUENCE [LARGE SCALE GENOMIC DNA]</scope>
    <source>
        <strain evidence="13">NM7</strain>
    </source>
</reference>
<evidence type="ECO:0000256" key="8">
    <source>
        <dbReference type="ARBA" id="ARBA00022989"/>
    </source>
</evidence>
<dbReference type="InterPro" id="IPR006260">
    <property type="entry name" value="TonB/TolA_C"/>
</dbReference>
<name>A0A171AQM7_9BACT</name>
<protein>
    <submittedName>
        <fullName evidence="12">TonB family C-terminal domain-containing protein</fullName>
    </submittedName>
</protein>
<comment type="similarity">
    <text evidence="2">Belongs to the TonB family.</text>
</comment>
<feature type="chain" id="PRO_5007905309" evidence="10">
    <location>
        <begin position="19"/>
        <end position="146"/>
    </location>
</feature>
<evidence type="ECO:0000256" key="4">
    <source>
        <dbReference type="ARBA" id="ARBA00022475"/>
    </source>
</evidence>
<evidence type="ECO:0000256" key="2">
    <source>
        <dbReference type="ARBA" id="ARBA00006555"/>
    </source>
</evidence>
<dbReference type="STRING" id="681398.PJIAN_4675"/>
<accession>A0A171AQM7</accession>
<keyword evidence="6" id="KW-0812">Transmembrane</keyword>
<dbReference type="Gene3D" id="3.30.1150.10">
    <property type="match status" value="1"/>
</dbReference>
<evidence type="ECO:0000256" key="9">
    <source>
        <dbReference type="ARBA" id="ARBA00023136"/>
    </source>
</evidence>
<dbReference type="NCBIfam" id="TIGR01352">
    <property type="entry name" value="tonB_Cterm"/>
    <property type="match status" value="1"/>
</dbReference>
<dbReference type="InterPro" id="IPR037682">
    <property type="entry name" value="TonB_C"/>
</dbReference>
<dbReference type="PANTHER" id="PTHR33446:SF2">
    <property type="entry name" value="PROTEIN TONB"/>
    <property type="match status" value="1"/>
</dbReference>
<evidence type="ECO:0000256" key="10">
    <source>
        <dbReference type="SAM" id="SignalP"/>
    </source>
</evidence>
<comment type="subcellular location">
    <subcellularLocation>
        <location evidence="1">Cell inner membrane</location>
        <topology evidence="1">Single-pass membrane protein</topology>
        <orientation evidence="1">Periplasmic side</orientation>
    </subcellularLocation>
</comment>
<keyword evidence="5" id="KW-0997">Cell inner membrane</keyword>
<keyword evidence="3" id="KW-0813">Transport</keyword>
<dbReference type="GO" id="GO:0015031">
    <property type="term" value="P:protein transport"/>
    <property type="evidence" value="ECO:0007669"/>
    <property type="project" value="UniProtKB-KW"/>
</dbReference>
<proteinExistence type="inferred from homology"/>
<dbReference type="SUPFAM" id="SSF74653">
    <property type="entry name" value="TolA/TonB C-terminal domain"/>
    <property type="match status" value="1"/>
</dbReference>
<dbReference type="Proteomes" id="UP000076586">
    <property type="component" value="Unassembled WGS sequence"/>
</dbReference>
<organism evidence="12 13">
    <name type="scientific">Paludibacter jiangxiensis</name>
    <dbReference type="NCBI Taxonomy" id="681398"/>
    <lineage>
        <taxon>Bacteria</taxon>
        <taxon>Pseudomonadati</taxon>
        <taxon>Bacteroidota</taxon>
        <taxon>Bacteroidia</taxon>
        <taxon>Bacteroidales</taxon>
        <taxon>Paludibacteraceae</taxon>
        <taxon>Paludibacter</taxon>
    </lineage>
</organism>
<keyword evidence="4" id="KW-1003">Cell membrane</keyword>
<dbReference type="Pfam" id="PF03544">
    <property type="entry name" value="TonB_C"/>
    <property type="match status" value="1"/>
</dbReference>
<evidence type="ECO:0000256" key="3">
    <source>
        <dbReference type="ARBA" id="ARBA00022448"/>
    </source>
</evidence>
<keyword evidence="9" id="KW-0472">Membrane</keyword>
<evidence type="ECO:0000259" key="11">
    <source>
        <dbReference type="PROSITE" id="PS52015"/>
    </source>
</evidence>
<comment type="caution">
    <text evidence="12">The sequence shown here is derived from an EMBL/GenBank/DDBJ whole genome shotgun (WGS) entry which is preliminary data.</text>
</comment>
<feature type="domain" description="TonB C-terminal" evidence="11">
    <location>
        <begin position="54"/>
        <end position="146"/>
    </location>
</feature>
<evidence type="ECO:0000256" key="7">
    <source>
        <dbReference type="ARBA" id="ARBA00022927"/>
    </source>
</evidence>
<keyword evidence="7" id="KW-0653">Protein transport</keyword>
<evidence type="ECO:0000256" key="6">
    <source>
        <dbReference type="ARBA" id="ARBA00022692"/>
    </source>
</evidence>
<keyword evidence="13" id="KW-1185">Reference proteome</keyword>
<evidence type="ECO:0000256" key="5">
    <source>
        <dbReference type="ARBA" id="ARBA00022519"/>
    </source>
</evidence>
<dbReference type="AlphaFoldDB" id="A0A171AQM7"/>